<dbReference type="AlphaFoldDB" id="A0A2N3WPG7"/>
<dbReference type="Pfam" id="PF10604">
    <property type="entry name" value="Polyketide_cyc2"/>
    <property type="match status" value="1"/>
</dbReference>
<reference evidence="2 3" key="1">
    <citation type="submission" date="2017-12" db="EMBL/GenBank/DDBJ databases">
        <title>Sequencing the genomes of 1000 Actinobacteria strains.</title>
        <authorList>
            <person name="Klenk H.-P."/>
        </authorList>
    </citation>
    <scope>NUCLEOTIDE SEQUENCE [LARGE SCALE GENOMIC DNA]</scope>
    <source>
        <strain evidence="2 3">DSM 45165</strain>
    </source>
</reference>
<dbReference type="CDD" id="cd07821">
    <property type="entry name" value="PYR_PYL_RCAR_like"/>
    <property type="match status" value="1"/>
</dbReference>
<comment type="caution">
    <text evidence="2">The sequence shown here is derived from an EMBL/GenBank/DDBJ whole genome shotgun (WGS) entry which is preliminary data.</text>
</comment>
<dbReference type="Gene3D" id="3.30.530.20">
    <property type="match status" value="1"/>
</dbReference>
<evidence type="ECO:0000313" key="4">
    <source>
        <dbReference type="Proteomes" id="UP000550260"/>
    </source>
</evidence>
<dbReference type="EMBL" id="JACJHR010000033">
    <property type="protein sequence ID" value="MBB2502029.1"/>
    <property type="molecule type" value="Genomic_DNA"/>
</dbReference>
<dbReference type="RefSeq" id="WP_101438725.1">
    <property type="nucleotide sequence ID" value="NZ_JACJHR010000033.1"/>
</dbReference>
<keyword evidence="3" id="KW-1185">Reference proteome</keyword>
<dbReference type="OrthoDB" id="6024794at2"/>
<gene>
    <name evidence="2" type="ORF">ATK30_6704</name>
    <name evidence="1" type="ORF">H5411_23215</name>
</gene>
<evidence type="ECO:0000313" key="1">
    <source>
        <dbReference type="EMBL" id="MBB2502029.1"/>
    </source>
</evidence>
<dbReference type="Proteomes" id="UP000233750">
    <property type="component" value="Unassembled WGS sequence"/>
</dbReference>
<dbReference type="InterPro" id="IPR019587">
    <property type="entry name" value="Polyketide_cyclase/dehydratase"/>
</dbReference>
<proteinExistence type="predicted"/>
<sequence>MRVVETLVIAAAPATVWKTGGDTANIADWVPAIEKSSQDGDVRRATFVGGGVASERIVEHDDAARTYVYEYLSGPLALRSYRSRFTVRDHADGAEVVWEADFVAESADEELALGEAIRGIYRAALESLAVLSR</sequence>
<organism evidence="2 3">
    <name type="scientific">Amycolatopsis echigonensis</name>
    <dbReference type="NCBI Taxonomy" id="2576905"/>
    <lineage>
        <taxon>Bacteria</taxon>
        <taxon>Bacillati</taxon>
        <taxon>Actinomycetota</taxon>
        <taxon>Actinomycetes</taxon>
        <taxon>Pseudonocardiales</taxon>
        <taxon>Pseudonocardiaceae</taxon>
        <taxon>Amycolatopsis</taxon>
    </lineage>
</organism>
<dbReference type="PANTHER" id="PTHR39332:SF7">
    <property type="entry name" value="SRPBCC FAMILY PROTEIN"/>
    <property type="match status" value="1"/>
</dbReference>
<evidence type="ECO:0000313" key="2">
    <source>
        <dbReference type="EMBL" id="PKV95774.1"/>
    </source>
</evidence>
<name>A0A2N3WPG7_9PSEU</name>
<dbReference type="EMBL" id="PJMY01000003">
    <property type="protein sequence ID" value="PKV95774.1"/>
    <property type="molecule type" value="Genomic_DNA"/>
</dbReference>
<accession>A0A8E1W0V8</accession>
<accession>A0A2N3WPG7</accession>
<dbReference type="SUPFAM" id="SSF55961">
    <property type="entry name" value="Bet v1-like"/>
    <property type="match status" value="1"/>
</dbReference>
<dbReference type="PANTHER" id="PTHR39332">
    <property type="entry name" value="BLL4707 PROTEIN"/>
    <property type="match status" value="1"/>
</dbReference>
<protein>
    <submittedName>
        <fullName evidence="2">Polyketide cyclase/dehydrase/lipid transport protein</fullName>
    </submittedName>
    <submittedName>
        <fullName evidence="1">SRPBCC family protein</fullName>
    </submittedName>
</protein>
<reference evidence="1 4" key="2">
    <citation type="submission" date="2020-08" db="EMBL/GenBank/DDBJ databases">
        <title>Amycolatopsis echigonensis JCM 21831.</title>
        <authorList>
            <person name="Tedsree N."/>
            <person name="Kuncharoen N."/>
            <person name="Likhitwitayawuid K."/>
            <person name="Tanasupawat S."/>
        </authorList>
    </citation>
    <scope>NUCLEOTIDE SEQUENCE [LARGE SCALE GENOMIC DNA]</scope>
    <source>
        <strain evidence="1 4">JCM 21831</strain>
    </source>
</reference>
<dbReference type="Proteomes" id="UP000550260">
    <property type="component" value="Unassembled WGS sequence"/>
</dbReference>
<evidence type="ECO:0000313" key="3">
    <source>
        <dbReference type="Proteomes" id="UP000233750"/>
    </source>
</evidence>
<dbReference type="InterPro" id="IPR023393">
    <property type="entry name" value="START-like_dom_sf"/>
</dbReference>